<dbReference type="InterPro" id="IPR025421">
    <property type="entry name" value="DUF4148"/>
</dbReference>
<keyword evidence="1" id="KW-0732">Signal</keyword>
<dbReference type="Pfam" id="PF13663">
    <property type="entry name" value="DUF4148"/>
    <property type="match status" value="2"/>
</dbReference>
<evidence type="ECO:0000313" key="3">
    <source>
        <dbReference type="Proteomes" id="UP000265955"/>
    </source>
</evidence>
<accession>A0A3A3FN44</accession>
<dbReference type="EMBL" id="QYUO01000001">
    <property type="protein sequence ID" value="RJF97323.1"/>
    <property type="molecule type" value="Genomic_DNA"/>
</dbReference>
<gene>
    <name evidence="2" type="ORF">D3871_01325</name>
</gene>
<protein>
    <submittedName>
        <fullName evidence="2">DUF4148 domain-containing protein</fullName>
    </submittedName>
</protein>
<comment type="caution">
    <text evidence="2">The sequence shown here is derived from an EMBL/GenBank/DDBJ whole genome shotgun (WGS) entry which is preliminary data.</text>
</comment>
<organism evidence="2 3">
    <name type="scientific">Noviherbaspirillum saxi</name>
    <dbReference type="NCBI Taxonomy" id="2320863"/>
    <lineage>
        <taxon>Bacteria</taxon>
        <taxon>Pseudomonadati</taxon>
        <taxon>Pseudomonadota</taxon>
        <taxon>Betaproteobacteria</taxon>
        <taxon>Burkholderiales</taxon>
        <taxon>Oxalobacteraceae</taxon>
        <taxon>Noviherbaspirillum</taxon>
    </lineage>
</organism>
<keyword evidence="3" id="KW-1185">Reference proteome</keyword>
<reference evidence="3" key="1">
    <citation type="submission" date="2018-09" db="EMBL/GenBank/DDBJ databases">
        <authorList>
            <person name="Zhu H."/>
        </authorList>
    </citation>
    <scope>NUCLEOTIDE SEQUENCE [LARGE SCALE GENOMIC DNA]</scope>
    <source>
        <strain evidence="3">K1R23-30</strain>
    </source>
</reference>
<dbReference type="AlphaFoldDB" id="A0A3A3FN44"/>
<proteinExistence type="predicted"/>
<dbReference type="OrthoDB" id="8720341at2"/>
<sequence length="129" mass="13997">MNAKNLIAAVAVFAAAGSALADNTYPYVDHSNFVSTKTRAEVIAEMNQANANGQIARQTEFVEFNNVASTKTRAEVRAELEKAQADGQYAGNRTPEFFEFINVASTKTRDQVRQEALAAAQDKRVPAGE</sequence>
<evidence type="ECO:0000256" key="1">
    <source>
        <dbReference type="SAM" id="SignalP"/>
    </source>
</evidence>
<dbReference type="Proteomes" id="UP000265955">
    <property type="component" value="Unassembled WGS sequence"/>
</dbReference>
<feature type="signal peptide" evidence="1">
    <location>
        <begin position="1"/>
        <end position="21"/>
    </location>
</feature>
<dbReference type="RefSeq" id="WP_119767273.1">
    <property type="nucleotide sequence ID" value="NZ_QYUO01000001.1"/>
</dbReference>
<evidence type="ECO:0000313" key="2">
    <source>
        <dbReference type="EMBL" id="RJF97323.1"/>
    </source>
</evidence>
<feature type="chain" id="PRO_5017433809" evidence="1">
    <location>
        <begin position="22"/>
        <end position="129"/>
    </location>
</feature>
<name>A0A3A3FN44_9BURK</name>